<feature type="transmembrane region" description="Helical" evidence="2">
    <location>
        <begin position="297"/>
        <end position="320"/>
    </location>
</feature>
<comment type="caution">
    <text evidence="4">The sequence shown here is derived from an EMBL/GenBank/DDBJ whole genome shotgun (WGS) entry which is preliminary data.</text>
</comment>
<dbReference type="EMBL" id="VLTJ01000030">
    <property type="protein sequence ID" value="TSH92150.1"/>
    <property type="molecule type" value="Genomic_DNA"/>
</dbReference>
<evidence type="ECO:0000256" key="1">
    <source>
        <dbReference type="SAM" id="MobiDB-lite"/>
    </source>
</evidence>
<feature type="transmembrane region" description="Helical" evidence="2">
    <location>
        <begin position="185"/>
        <end position="208"/>
    </location>
</feature>
<evidence type="ECO:0000256" key="2">
    <source>
        <dbReference type="SAM" id="Phobius"/>
    </source>
</evidence>
<dbReference type="GO" id="GO:0005886">
    <property type="term" value="C:plasma membrane"/>
    <property type="evidence" value="ECO:0007669"/>
    <property type="project" value="TreeGrafter"/>
</dbReference>
<dbReference type="InterPro" id="IPR051311">
    <property type="entry name" value="DedA_domain"/>
</dbReference>
<dbReference type="PANTHER" id="PTHR42709">
    <property type="entry name" value="ALKALINE PHOSPHATASE LIKE PROTEIN"/>
    <property type="match status" value="1"/>
</dbReference>
<keyword evidence="2" id="KW-0472">Membrane</keyword>
<evidence type="ECO:0000313" key="4">
    <source>
        <dbReference type="EMBL" id="TSH92150.1"/>
    </source>
</evidence>
<keyword evidence="5" id="KW-1185">Reference proteome</keyword>
<gene>
    <name evidence="4" type="ORF">FOZ76_17420</name>
</gene>
<dbReference type="Pfam" id="PF09335">
    <property type="entry name" value="VTT_dom"/>
    <property type="match status" value="1"/>
</dbReference>
<dbReference type="OrthoDB" id="948134at2"/>
<protein>
    <submittedName>
        <fullName evidence="4">DedA family protein</fullName>
    </submittedName>
</protein>
<feature type="compositionally biased region" description="Basic and acidic residues" evidence="1">
    <location>
        <begin position="124"/>
        <end position="136"/>
    </location>
</feature>
<sequence>MPRPHPTKSTCRPARRRAMPCVAAPSSSAAPDTSNSSCPRPVWTSSVMCCASPCVRERPASSRMPAGCAAMPAHRLACCASTRRRGQPGCAPSARYGYVSCCVWRRSGAPARPERRRQAAPKPNAEDHEKGMDRQSTRPYGACRPSRPTITRPRDTAPRCGQQSASTRIFVLSSMDFGSFLQNHLYAALVLGSFVEGETTVVLAGYAAHQGYAPYAAVAAVAAVANFLLDLGWYLLGHARGEWLQSRWPAVRRGVELMRPRVLRNRHAVVFLVRFMYGLRTVGPIALGIMRVPLRDMLVFGALGATVWAVLFSAIGYAFGRAVTLFLHRLAHEEAWVAAALGLGTLCFVLYRRHRSRQSDARPVSAERG</sequence>
<keyword evidence="2" id="KW-0812">Transmembrane</keyword>
<name>A0A556AGX9_9BURK</name>
<proteinExistence type="predicted"/>
<evidence type="ECO:0000313" key="5">
    <source>
        <dbReference type="Proteomes" id="UP000318405"/>
    </source>
</evidence>
<keyword evidence="2" id="KW-1133">Transmembrane helix</keyword>
<feature type="transmembrane region" description="Helical" evidence="2">
    <location>
        <begin position="335"/>
        <end position="352"/>
    </location>
</feature>
<evidence type="ECO:0000259" key="3">
    <source>
        <dbReference type="Pfam" id="PF09335"/>
    </source>
</evidence>
<dbReference type="InterPro" id="IPR032816">
    <property type="entry name" value="VTT_dom"/>
</dbReference>
<accession>A0A556AGX9</accession>
<feature type="transmembrane region" description="Helical" evidence="2">
    <location>
        <begin position="268"/>
        <end position="290"/>
    </location>
</feature>
<feature type="domain" description="VTT" evidence="3">
    <location>
        <begin position="197"/>
        <end position="317"/>
    </location>
</feature>
<organism evidence="4 5">
    <name type="scientific">Verticiella sediminum</name>
    <dbReference type="NCBI Taxonomy" id="1247510"/>
    <lineage>
        <taxon>Bacteria</taxon>
        <taxon>Pseudomonadati</taxon>
        <taxon>Pseudomonadota</taxon>
        <taxon>Betaproteobacteria</taxon>
        <taxon>Burkholderiales</taxon>
        <taxon>Alcaligenaceae</taxon>
        <taxon>Verticiella</taxon>
    </lineage>
</organism>
<feature type="transmembrane region" description="Helical" evidence="2">
    <location>
        <begin position="215"/>
        <end position="236"/>
    </location>
</feature>
<reference evidence="4 5" key="1">
    <citation type="submission" date="2019-07" db="EMBL/GenBank/DDBJ databases">
        <title>Qingshengfaniella alkalisoli gen. nov., sp. nov., isolated from saline soil.</title>
        <authorList>
            <person name="Xu L."/>
            <person name="Huang X.-X."/>
            <person name="Sun J.-Q."/>
        </authorList>
    </citation>
    <scope>NUCLEOTIDE SEQUENCE [LARGE SCALE GENOMIC DNA]</scope>
    <source>
        <strain evidence="4 5">DSM 27279</strain>
    </source>
</reference>
<dbReference type="AlphaFoldDB" id="A0A556AGX9"/>
<dbReference type="Proteomes" id="UP000318405">
    <property type="component" value="Unassembled WGS sequence"/>
</dbReference>
<feature type="region of interest" description="Disordered" evidence="1">
    <location>
        <begin position="112"/>
        <end position="160"/>
    </location>
</feature>
<dbReference type="PANTHER" id="PTHR42709:SF2">
    <property type="entry name" value="INNER MEMBRANE PROTEIN YOHD"/>
    <property type="match status" value="1"/>
</dbReference>